<keyword evidence="1" id="KW-0614">Plasmid</keyword>
<sequence>MTQKIQNIAIIGGGTAGWLTAGILASRLRNRILNKDLTITLCESPNIPTIGVGEGTWPTMPATLKKMGISETDFIRECDASFKQGSKFNGWGNDSGQGFYYHPFDTPVGMLEGLIPEYWLQHTNQKSSLAQLFSPQEALCEAHIAPKSITHAEYAGEGIYGYHLNAGAFSKFLQKHCVDRLAVNHILADVVDVSLTPSGDINSVLLHESGELKADLFIDCTGFKSLLLGKALGVPFKPVTDVLFADTALAAQVNYPSETSPISSCTQSTAQTAGWIWDIGLPTRRGTGHVFSSQHTTTEQAEIDLRQYINNTGGCGDDISVRKIDFTAGYRDKFWHKNCVAVGLSAGFLEPLEASALVLVELAANFIAEQLPPTTDTLYIAEKRFNDKFKYRWGRAIDFLKLHYILSDRNTPFWQDNRSANSIPERLQELMQLWQYQVPKVSDFETAGELFQAASFQFVLYGSQFKANILSKLTPAEVQFATEQLNKNTVKTDRLLSSLPSNRVLLNKIYQFGLSKV</sequence>
<keyword evidence="2" id="KW-1185">Reference proteome</keyword>
<dbReference type="InterPro" id="IPR050816">
    <property type="entry name" value="Flavin-dep_Halogenase_NPB"/>
</dbReference>
<dbReference type="InterPro" id="IPR036188">
    <property type="entry name" value="FAD/NAD-bd_sf"/>
</dbReference>
<evidence type="ECO:0000313" key="1">
    <source>
        <dbReference type="EMBL" id="WAJ72315.1"/>
    </source>
</evidence>
<geneLocation type="plasmid" evidence="1 2">
    <name>pCadTS8_2</name>
</geneLocation>
<dbReference type="PANTHER" id="PTHR43747:SF4">
    <property type="entry name" value="FLAVIN-DEPENDENT TRYPTOPHAN HALOGENASE"/>
    <property type="match status" value="1"/>
</dbReference>
<dbReference type="RefSeq" id="WP_268077040.1">
    <property type="nucleotide sequence ID" value="NZ_CP109967.1"/>
</dbReference>
<dbReference type="InterPro" id="IPR006905">
    <property type="entry name" value="Flavin_halogenase"/>
</dbReference>
<dbReference type="Gene3D" id="3.50.50.60">
    <property type="entry name" value="FAD/NAD(P)-binding domain"/>
    <property type="match status" value="1"/>
</dbReference>
<organism evidence="1 2">
    <name type="scientific">Catenovulum adriaticum</name>
    <dbReference type="NCBI Taxonomy" id="2984846"/>
    <lineage>
        <taxon>Bacteria</taxon>
        <taxon>Pseudomonadati</taxon>
        <taxon>Pseudomonadota</taxon>
        <taxon>Gammaproteobacteria</taxon>
        <taxon>Alteromonadales</taxon>
        <taxon>Alteromonadaceae</taxon>
        <taxon>Catenovulum</taxon>
    </lineage>
</organism>
<evidence type="ECO:0000313" key="2">
    <source>
        <dbReference type="Proteomes" id="UP001163726"/>
    </source>
</evidence>
<gene>
    <name evidence="1" type="ORF">OLW01_16375</name>
</gene>
<dbReference type="PIRSF" id="PIRSF011396">
    <property type="entry name" value="Trp_halogenase"/>
    <property type="match status" value="1"/>
</dbReference>
<dbReference type="InterPro" id="IPR033856">
    <property type="entry name" value="Trp_halogen"/>
</dbReference>
<reference evidence="1" key="1">
    <citation type="submission" date="2022-10" db="EMBL/GenBank/DDBJ databases">
        <title>Catenovulum adriacola sp. nov. isolated in the Harbour of Susak.</title>
        <authorList>
            <person name="Schoch T."/>
            <person name="Reich S.J."/>
            <person name="Stoeferle S."/>
            <person name="Flaiz M."/>
            <person name="Kazda M."/>
            <person name="Riedel C.U."/>
            <person name="Duerre P."/>
        </authorList>
    </citation>
    <scope>NUCLEOTIDE SEQUENCE</scope>
    <source>
        <strain evidence="1">TS8</strain>
        <plasmid evidence="1">pCadTS8_2</plasmid>
    </source>
</reference>
<dbReference type="Pfam" id="PF04820">
    <property type="entry name" value="Trp_halogenase"/>
    <property type="match status" value="1"/>
</dbReference>
<proteinExistence type="predicted"/>
<name>A0ABY7ASL7_9ALTE</name>
<dbReference type="EMBL" id="CP109967">
    <property type="protein sequence ID" value="WAJ72315.1"/>
    <property type="molecule type" value="Genomic_DNA"/>
</dbReference>
<protein>
    <submittedName>
        <fullName evidence="1">Tryptophan 7-halogenase</fullName>
    </submittedName>
</protein>
<dbReference type="SUPFAM" id="SSF51905">
    <property type="entry name" value="FAD/NAD(P)-binding domain"/>
    <property type="match status" value="1"/>
</dbReference>
<dbReference type="Proteomes" id="UP001163726">
    <property type="component" value="Plasmid pCadTS8_2"/>
</dbReference>
<accession>A0ABY7ASL7</accession>
<dbReference type="PANTHER" id="PTHR43747">
    <property type="entry name" value="FAD-BINDING PROTEIN"/>
    <property type="match status" value="1"/>
</dbReference>